<evidence type="ECO:0000256" key="3">
    <source>
        <dbReference type="ARBA" id="ARBA00022989"/>
    </source>
</evidence>
<dbReference type="Gene3D" id="1.20.1250.20">
    <property type="entry name" value="MFS general substrate transporter like domains"/>
    <property type="match status" value="1"/>
</dbReference>
<keyword evidence="3 5" id="KW-1133">Transmembrane helix</keyword>
<sequence>MPMTPWMITVFTAAPIVEALVPNQWRLGYGIWAVIVPVSAIPLLLSLYFREKRYTISSPRIEPAARRAKPTLHNMHFDVVGFLMFTTGLAFILFSAANSTPQSYSLASTVVGISGILMLLVFCYYELHVARHPILAMHLARDRTVAGGCLLAIFLFGGFAIYQPYFYSYLVVARNESPSVATNAGLVSLFVSVIAGLMASAVVKFTKRYKWIMIVGVMLRIGSAGLLLVYTTTESSIGQIMAAQVLVGIGTGMGGLIVQVGVQAAVSSRDIATACALYATASSIGNFLGDLISSLLWSSMLLTRLESSLPGTAKGNATAIANSIIVAQSYPMGTPERDAINESYVSVIRALQVTGISVFMLGLLTAFWMRDIDLDREDPIPFDERER</sequence>
<feature type="transmembrane region" description="Helical" evidence="5">
    <location>
        <begin position="237"/>
        <end position="262"/>
    </location>
</feature>
<evidence type="ECO:0000256" key="2">
    <source>
        <dbReference type="ARBA" id="ARBA00022692"/>
    </source>
</evidence>
<dbReference type="PANTHER" id="PTHR23501">
    <property type="entry name" value="MAJOR FACILITATOR SUPERFAMILY"/>
    <property type="match status" value="1"/>
</dbReference>
<proteinExistence type="predicted"/>
<evidence type="ECO:0000313" key="7">
    <source>
        <dbReference type="EMBL" id="KAL3420625.1"/>
    </source>
</evidence>
<feature type="chain" id="PRO_5047090621" evidence="6">
    <location>
        <begin position="20"/>
        <end position="387"/>
    </location>
</feature>
<gene>
    <name evidence="7" type="ORF">PVAG01_07070</name>
</gene>
<keyword evidence="4 5" id="KW-0472">Membrane</keyword>
<dbReference type="SUPFAM" id="SSF103473">
    <property type="entry name" value="MFS general substrate transporter"/>
    <property type="match status" value="1"/>
</dbReference>
<evidence type="ECO:0000256" key="5">
    <source>
        <dbReference type="SAM" id="Phobius"/>
    </source>
</evidence>
<evidence type="ECO:0000256" key="4">
    <source>
        <dbReference type="ARBA" id="ARBA00023136"/>
    </source>
</evidence>
<keyword evidence="2 5" id="KW-0812">Transmembrane</keyword>
<reference evidence="7 8" key="1">
    <citation type="submission" date="2024-06" db="EMBL/GenBank/DDBJ databases">
        <title>Complete genome of Phlyctema vagabunda strain 19-DSS-EL-015.</title>
        <authorList>
            <person name="Fiorenzani C."/>
        </authorList>
    </citation>
    <scope>NUCLEOTIDE SEQUENCE [LARGE SCALE GENOMIC DNA]</scope>
    <source>
        <strain evidence="7 8">19-DSS-EL-015</strain>
    </source>
</reference>
<dbReference type="Proteomes" id="UP001629113">
    <property type="component" value="Unassembled WGS sequence"/>
</dbReference>
<comment type="caution">
    <text evidence="7">The sequence shown here is derived from an EMBL/GenBank/DDBJ whole genome shotgun (WGS) entry which is preliminary data.</text>
</comment>
<feature type="transmembrane region" description="Helical" evidence="5">
    <location>
        <begin position="76"/>
        <end position="97"/>
    </location>
</feature>
<name>A0ABR4PBC9_9HELO</name>
<feature type="transmembrane region" description="Helical" evidence="5">
    <location>
        <begin position="350"/>
        <end position="369"/>
    </location>
</feature>
<feature type="transmembrane region" description="Helical" evidence="5">
    <location>
        <begin position="145"/>
        <end position="165"/>
    </location>
</feature>
<organism evidence="7 8">
    <name type="scientific">Phlyctema vagabunda</name>
    <dbReference type="NCBI Taxonomy" id="108571"/>
    <lineage>
        <taxon>Eukaryota</taxon>
        <taxon>Fungi</taxon>
        <taxon>Dikarya</taxon>
        <taxon>Ascomycota</taxon>
        <taxon>Pezizomycotina</taxon>
        <taxon>Leotiomycetes</taxon>
        <taxon>Helotiales</taxon>
        <taxon>Dermateaceae</taxon>
        <taxon>Phlyctema</taxon>
    </lineage>
</organism>
<feature type="transmembrane region" description="Helical" evidence="5">
    <location>
        <begin position="103"/>
        <end position="125"/>
    </location>
</feature>
<feature type="transmembrane region" description="Helical" evidence="5">
    <location>
        <begin position="212"/>
        <end position="231"/>
    </location>
</feature>
<feature type="transmembrane region" description="Helical" evidence="5">
    <location>
        <begin position="185"/>
        <end position="205"/>
    </location>
</feature>
<evidence type="ECO:0000256" key="1">
    <source>
        <dbReference type="ARBA" id="ARBA00004141"/>
    </source>
</evidence>
<keyword evidence="8" id="KW-1185">Reference proteome</keyword>
<feature type="transmembrane region" description="Helical" evidence="5">
    <location>
        <begin position="29"/>
        <end position="49"/>
    </location>
</feature>
<dbReference type="PANTHER" id="PTHR23501:SF87">
    <property type="entry name" value="SIDEROPHORE IRON TRANSPORTER 2"/>
    <property type="match status" value="1"/>
</dbReference>
<dbReference type="EMBL" id="JBFCZG010000006">
    <property type="protein sequence ID" value="KAL3420625.1"/>
    <property type="molecule type" value="Genomic_DNA"/>
</dbReference>
<keyword evidence="6" id="KW-0732">Signal</keyword>
<dbReference type="InterPro" id="IPR036259">
    <property type="entry name" value="MFS_trans_sf"/>
</dbReference>
<evidence type="ECO:0000256" key="6">
    <source>
        <dbReference type="SAM" id="SignalP"/>
    </source>
</evidence>
<accession>A0ABR4PBC9</accession>
<evidence type="ECO:0000313" key="8">
    <source>
        <dbReference type="Proteomes" id="UP001629113"/>
    </source>
</evidence>
<comment type="subcellular location">
    <subcellularLocation>
        <location evidence="1">Membrane</location>
        <topology evidence="1">Multi-pass membrane protein</topology>
    </subcellularLocation>
</comment>
<protein>
    <submittedName>
        <fullName evidence="7">MFS siderochrome iron transporter MirB</fullName>
    </submittedName>
</protein>
<feature type="signal peptide" evidence="6">
    <location>
        <begin position="1"/>
        <end position="19"/>
    </location>
</feature>